<dbReference type="AlphaFoldDB" id="A0A2S2BZA5"/>
<proteinExistence type="predicted"/>
<dbReference type="Proteomes" id="UP000245711">
    <property type="component" value="Chromosome"/>
</dbReference>
<sequence>MRASTTTTPATTELVIHRFRPRRIQPSPSGTASVDTASGDKSLDTPVRWSRRHPRSPLDEGPQPAASLLVRALVEHGTREDAVLVQDGGTLLE</sequence>
<dbReference type="EMBL" id="CP021354">
    <property type="protein sequence ID" value="AWK73975.1"/>
    <property type="molecule type" value="Genomic_DNA"/>
</dbReference>
<feature type="compositionally biased region" description="Low complexity" evidence="1">
    <location>
        <begin position="1"/>
        <end position="12"/>
    </location>
</feature>
<organism evidence="2 3">
    <name type="scientific">Rhodococcus oxybenzonivorans</name>
    <dbReference type="NCBI Taxonomy" id="1990687"/>
    <lineage>
        <taxon>Bacteria</taxon>
        <taxon>Bacillati</taxon>
        <taxon>Actinomycetota</taxon>
        <taxon>Actinomycetes</taxon>
        <taxon>Mycobacteriales</taxon>
        <taxon>Nocardiaceae</taxon>
        <taxon>Rhodococcus</taxon>
    </lineage>
</organism>
<reference evidence="2 3" key="1">
    <citation type="submission" date="2017-05" db="EMBL/GenBank/DDBJ databases">
        <title>Isolation of Rhodococcus sp. S2-17 biodegrading of BP-3.</title>
        <authorList>
            <person name="Lee Y."/>
            <person name="Kim K.H."/>
            <person name="Chun B.H."/>
            <person name="Jung H.S."/>
            <person name="Jeon C.O."/>
        </authorList>
    </citation>
    <scope>NUCLEOTIDE SEQUENCE [LARGE SCALE GENOMIC DNA]</scope>
    <source>
        <strain evidence="2 3">S2-17</strain>
    </source>
</reference>
<protein>
    <submittedName>
        <fullName evidence="2">Uncharacterized protein</fullName>
    </submittedName>
</protein>
<accession>A0A2S2BZA5</accession>
<name>A0A2S2BZA5_9NOCA</name>
<keyword evidence="3" id="KW-1185">Reference proteome</keyword>
<feature type="region of interest" description="Disordered" evidence="1">
    <location>
        <begin position="1"/>
        <end position="65"/>
    </location>
</feature>
<dbReference type="KEGG" id="roz:CBI38_22850"/>
<evidence type="ECO:0000313" key="2">
    <source>
        <dbReference type="EMBL" id="AWK73975.1"/>
    </source>
</evidence>
<evidence type="ECO:0000256" key="1">
    <source>
        <dbReference type="SAM" id="MobiDB-lite"/>
    </source>
</evidence>
<feature type="compositionally biased region" description="Polar residues" evidence="1">
    <location>
        <begin position="26"/>
        <end position="36"/>
    </location>
</feature>
<gene>
    <name evidence="2" type="ORF">CBI38_22850</name>
</gene>
<evidence type="ECO:0000313" key="3">
    <source>
        <dbReference type="Proteomes" id="UP000245711"/>
    </source>
</evidence>